<feature type="transmembrane region" description="Helical" evidence="10">
    <location>
        <begin position="60"/>
        <end position="81"/>
    </location>
</feature>
<evidence type="ECO:0000256" key="2">
    <source>
        <dbReference type="ARBA" id="ARBA00022448"/>
    </source>
</evidence>
<evidence type="ECO:0000256" key="9">
    <source>
        <dbReference type="RuleBase" id="RU003942"/>
    </source>
</evidence>
<keyword evidence="4 9" id="KW-0812">Transmembrane</keyword>
<dbReference type="InterPro" id="IPR045324">
    <property type="entry name" value="Small_multidrug_res"/>
</dbReference>
<feature type="transmembrane region" description="Helical" evidence="10">
    <location>
        <begin position="33"/>
        <end position="54"/>
    </location>
</feature>
<feature type="transmembrane region" description="Helical" evidence="10">
    <location>
        <begin position="6"/>
        <end position="26"/>
    </location>
</feature>
<keyword evidence="3" id="KW-1003">Cell membrane</keyword>
<dbReference type="AlphaFoldDB" id="A0A966HQP2"/>
<name>A0A966HQP2_9PROT</name>
<evidence type="ECO:0000256" key="4">
    <source>
        <dbReference type="ARBA" id="ARBA00022692"/>
    </source>
</evidence>
<dbReference type="Gene3D" id="1.10.3730.20">
    <property type="match status" value="1"/>
</dbReference>
<dbReference type="SUPFAM" id="SSF103481">
    <property type="entry name" value="Multidrug resistance efflux transporter EmrE"/>
    <property type="match status" value="1"/>
</dbReference>
<keyword evidence="6 10" id="KW-0472">Membrane</keyword>
<dbReference type="GO" id="GO:0022857">
    <property type="term" value="F:transmembrane transporter activity"/>
    <property type="evidence" value="ECO:0007669"/>
    <property type="project" value="InterPro"/>
</dbReference>
<evidence type="ECO:0000256" key="7">
    <source>
        <dbReference type="ARBA" id="ARBA00038151"/>
    </source>
</evidence>
<evidence type="ECO:0000313" key="11">
    <source>
        <dbReference type="EMBL" id="NCU53551.1"/>
    </source>
</evidence>
<dbReference type="InterPro" id="IPR000390">
    <property type="entry name" value="Small_drug/metabolite_transptr"/>
</dbReference>
<evidence type="ECO:0000313" key="12">
    <source>
        <dbReference type="Proteomes" id="UP000747791"/>
    </source>
</evidence>
<evidence type="ECO:0000256" key="8">
    <source>
        <dbReference type="ARBA" id="ARBA00039168"/>
    </source>
</evidence>
<dbReference type="PANTHER" id="PTHR30561:SF0">
    <property type="entry name" value="GUANIDINIUM EXPORTER"/>
    <property type="match status" value="1"/>
</dbReference>
<protein>
    <recommendedName>
        <fullName evidence="8">Guanidinium exporter</fullName>
    </recommendedName>
</protein>
<evidence type="ECO:0000256" key="5">
    <source>
        <dbReference type="ARBA" id="ARBA00022989"/>
    </source>
</evidence>
<evidence type="ECO:0000256" key="3">
    <source>
        <dbReference type="ARBA" id="ARBA00022475"/>
    </source>
</evidence>
<dbReference type="InterPro" id="IPR037185">
    <property type="entry name" value="EmrE-like"/>
</dbReference>
<proteinExistence type="inferred from homology"/>
<sequence>MNSIHWIYLIAAGFFEIGWPLGLKLAALPSFKFLGPIISVISMAVSGILLWLSLKGISIGTAYAVWTGIGAAGTFIIGVLFF</sequence>
<comment type="subcellular location">
    <subcellularLocation>
        <location evidence="1 9">Cell membrane</location>
        <topology evidence="1 9">Multi-pass membrane protein</topology>
    </subcellularLocation>
</comment>
<dbReference type="Proteomes" id="UP000747791">
    <property type="component" value="Unassembled WGS sequence"/>
</dbReference>
<reference evidence="11" key="1">
    <citation type="submission" date="2018-10" db="EMBL/GenBank/DDBJ databases">
        <title>Iterative Subtractive Binning of Freshwater Chronoseries Metagenomes Recovers Nearly Complete Genomes from over Four Hundred Novel Species.</title>
        <authorList>
            <person name="Rodriguez-R L.M."/>
            <person name="Tsementzi D."/>
            <person name="Luo C."/>
            <person name="Konstantinidis K.T."/>
        </authorList>
    </citation>
    <scope>NUCLEOTIDE SEQUENCE</scope>
    <source>
        <strain evidence="11">WB8_2A_004</strain>
    </source>
</reference>
<keyword evidence="5 10" id="KW-1133">Transmembrane helix</keyword>
<gene>
    <name evidence="11" type="ORF">EBX74_04640</name>
</gene>
<comment type="similarity">
    <text evidence="7">Belongs to the drug/metabolite transporter (DMT) superfamily. Small multidrug resistance (SMR) (TC 2.A.7.1) family. Gdx/SugE subfamily.</text>
</comment>
<dbReference type="EMBL" id="RGOB01000198">
    <property type="protein sequence ID" value="NCU53551.1"/>
    <property type="molecule type" value="Genomic_DNA"/>
</dbReference>
<organism evidence="11 12">
    <name type="scientific">Candidatus Fonsibacter lacus</name>
    <dbReference type="NCBI Taxonomy" id="2576439"/>
    <lineage>
        <taxon>Bacteria</taxon>
        <taxon>Pseudomonadati</taxon>
        <taxon>Pseudomonadota</taxon>
        <taxon>Alphaproteobacteria</taxon>
        <taxon>Candidatus Pelagibacterales</taxon>
        <taxon>Candidatus Pelagibacterales incertae sedis</taxon>
        <taxon>Candidatus Fonsibacter</taxon>
    </lineage>
</organism>
<comment type="caution">
    <text evidence="11">The sequence shown here is derived from an EMBL/GenBank/DDBJ whole genome shotgun (WGS) entry which is preliminary data.</text>
</comment>
<evidence type="ECO:0000256" key="10">
    <source>
        <dbReference type="SAM" id="Phobius"/>
    </source>
</evidence>
<dbReference type="Pfam" id="PF00893">
    <property type="entry name" value="Multi_Drug_Res"/>
    <property type="match status" value="1"/>
</dbReference>
<dbReference type="GO" id="GO:0005886">
    <property type="term" value="C:plasma membrane"/>
    <property type="evidence" value="ECO:0007669"/>
    <property type="project" value="UniProtKB-SubCell"/>
</dbReference>
<accession>A0A966HQP2</accession>
<keyword evidence="2" id="KW-0813">Transport</keyword>
<feature type="non-terminal residue" evidence="11">
    <location>
        <position position="82"/>
    </location>
</feature>
<evidence type="ECO:0000256" key="6">
    <source>
        <dbReference type="ARBA" id="ARBA00023136"/>
    </source>
</evidence>
<evidence type="ECO:0000256" key="1">
    <source>
        <dbReference type="ARBA" id="ARBA00004651"/>
    </source>
</evidence>
<dbReference type="PANTHER" id="PTHR30561">
    <property type="entry name" value="SMR FAMILY PROTON-DEPENDENT DRUG EFFLUX TRANSPORTER SUGE"/>
    <property type="match status" value="1"/>
</dbReference>